<dbReference type="EMBL" id="CAADRP010001830">
    <property type="protein sequence ID" value="VFU54243.1"/>
    <property type="molecule type" value="Genomic_DNA"/>
</dbReference>
<reference evidence="2" key="1">
    <citation type="submission" date="2019-03" db="EMBL/GenBank/DDBJ databases">
        <authorList>
            <person name="Mank J."/>
            <person name="Almeida P."/>
        </authorList>
    </citation>
    <scope>NUCLEOTIDE SEQUENCE</scope>
    <source>
        <strain evidence="2">78183</strain>
    </source>
</reference>
<name>A0A6N2MIX3_SALVM</name>
<dbReference type="PANTHER" id="PTHR33696">
    <property type="entry name" value="T22J18.15-RELATED"/>
    <property type="match status" value="1"/>
</dbReference>
<accession>A0A6N2MIX3</accession>
<dbReference type="AlphaFoldDB" id="A0A6N2MIX3"/>
<sequence length="156" mass="17717">MKQSKTVHSNGHVPFSWEKRPGESKVVTNHHGCLSKETSEVKLQPPPCPVEGSRISTHDIIIPLPPCKFQAPAAPPEVLQEEASRRRILMTHSWQLIKSALRAPRKISLLKKKWGLDRRKGALFDLSSCKQSCSVRDDNLVRVSQVPCERDKWHRS</sequence>
<feature type="region of interest" description="Disordered" evidence="1">
    <location>
        <begin position="1"/>
        <end position="22"/>
    </location>
</feature>
<gene>
    <name evidence="2" type="ORF">SVIM_LOCUS378145</name>
</gene>
<organism evidence="2">
    <name type="scientific">Salix viminalis</name>
    <name type="common">Common osier</name>
    <name type="synonym">Basket willow</name>
    <dbReference type="NCBI Taxonomy" id="40686"/>
    <lineage>
        <taxon>Eukaryota</taxon>
        <taxon>Viridiplantae</taxon>
        <taxon>Streptophyta</taxon>
        <taxon>Embryophyta</taxon>
        <taxon>Tracheophyta</taxon>
        <taxon>Spermatophyta</taxon>
        <taxon>Magnoliopsida</taxon>
        <taxon>eudicotyledons</taxon>
        <taxon>Gunneridae</taxon>
        <taxon>Pentapetalae</taxon>
        <taxon>rosids</taxon>
        <taxon>fabids</taxon>
        <taxon>Malpighiales</taxon>
        <taxon>Salicaceae</taxon>
        <taxon>Saliceae</taxon>
        <taxon>Salix</taxon>
    </lineage>
</organism>
<evidence type="ECO:0000313" key="2">
    <source>
        <dbReference type="EMBL" id="VFU54243.1"/>
    </source>
</evidence>
<protein>
    <submittedName>
        <fullName evidence="2">Uncharacterized protein</fullName>
    </submittedName>
</protein>
<proteinExistence type="predicted"/>
<dbReference type="PANTHER" id="PTHR33696:SF3">
    <property type="entry name" value="FLZ-TYPE DOMAIN-CONTAINING PROTEIN"/>
    <property type="match status" value="1"/>
</dbReference>
<evidence type="ECO:0000256" key="1">
    <source>
        <dbReference type="SAM" id="MobiDB-lite"/>
    </source>
</evidence>